<gene>
    <name evidence="1" type="ORF">Naga_100221g10</name>
</gene>
<evidence type="ECO:0000313" key="2">
    <source>
        <dbReference type="Proteomes" id="UP000019335"/>
    </source>
</evidence>
<reference evidence="1 2" key="1">
    <citation type="journal article" date="2014" name="Mol. Plant">
        <title>Chromosome Scale Genome Assembly and Transcriptome Profiling of Nannochloropsis gaditana in Nitrogen Depletion.</title>
        <authorList>
            <person name="Corteggiani Carpinelli E."/>
            <person name="Telatin A."/>
            <person name="Vitulo N."/>
            <person name="Forcato C."/>
            <person name="D'Angelo M."/>
            <person name="Schiavon R."/>
            <person name="Vezzi A."/>
            <person name="Giacometti G.M."/>
            <person name="Morosinotto T."/>
            <person name="Valle G."/>
        </authorList>
    </citation>
    <scope>NUCLEOTIDE SEQUENCE [LARGE SCALE GENOMIC DNA]</scope>
    <source>
        <strain evidence="1 2">B-31</strain>
    </source>
</reference>
<dbReference type="EMBL" id="AZIL01002680">
    <property type="protein sequence ID" value="EWM21054.1"/>
    <property type="molecule type" value="Genomic_DNA"/>
</dbReference>
<evidence type="ECO:0000313" key="1">
    <source>
        <dbReference type="EMBL" id="EWM21054.1"/>
    </source>
</evidence>
<name>W7TK06_9STRA</name>
<accession>W7TK06</accession>
<keyword evidence="2" id="KW-1185">Reference proteome</keyword>
<sequence length="168" mass="18874">MDTNIAINLRVTVAMYRAKAAVKTAPVAVMTPRQVGIKKWAIQKKMVKIGVYGKITTELGRGSRCKALTKRLLLLFINRSFKRDKRDKTREGRDKSTERLVLTCRIVSLVEHGSIIINHAQRSAKNHRLSYMCTSGTLRHNDACNAQASGLAGENDWNMLGRSMLNTF</sequence>
<dbReference type="Proteomes" id="UP000019335">
    <property type="component" value="Unassembled WGS sequence"/>
</dbReference>
<comment type="caution">
    <text evidence="1">The sequence shown here is derived from an EMBL/GenBank/DDBJ whole genome shotgun (WGS) entry which is preliminary data.</text>
</comment>
<dbReference type="AlphaFoldDB" id="W7TK06"/>
<organism evidence="1 2">
    <name type="scientific">Nannochloropsis gaditana</name>
    <dbReference type="NCBI Taxonomy" id="72520"/>
    <lineage>
        <taxon>Eukaryota</taxon>
        <taxon>Sar</taxon>
        <taxon>Stramenopiles</taxon>
        <taxon>Ochrophyta</taxon>
        <taxon>Eustigmatophyceae</taxon>
        <taxon>Eustigmatales</taxon>
        <taxon>Monodopsidaceae</taxon>
        <taxon>Nannochloropsis</taxon>
    </lineage>
</organism>
<proteinExistence type="predicted"/>
<protein>
    <submittedName>
        <fullName evidence="1">Uncharacterized protein</fullName>
    </submittedName>
</protein>